<gene>
    <name evidence="1" type="ORF">GF339_02725</name>
</gene>
<dbReference type="InterPro" id="IPR034096">
    <property type="entry name" value="AAMDC"/>
</dbReference>
<evidence type="ECO:0000313" key="1">
    <source>
        <dbReference type="EMBL" id="MBD3323469.1"/>
    </source>
</evidence>
<dbReference type="PANTHER" id="PTHR15811">
    <property type="entry name" value="MTH938 DOMAIN-CONTAINING PROTEIN"/>
    <property type="match status" value="1"/>
</dbReference>
<comment type="caution">
    <text evidence="1">The sequence shown here is derived from an EMBL/GenBank/DDBJ whole genome shotgun (WGS) entry which is preliminary data.</text>
</comment>
<dbReference type="Proteomes" id="UP000649604">
    <property type="component" value="Unassembled WGS sequence"/>
</dbReference>
<proteinExistence type="predicted"/>
<dbReference type="Pfam" id="PF04430">
    <property type="entry name" value="DUF498"/>
    <property type="match status" value="1"/>
</dbReference>
<sequence length="112" mass="12942">MIDSYTFGAMVINGERYTSDLILYPNRVDASWWRTEGHRVGIEDLQEIVNEQPEYLVIGTGEPGMMRVPPETRDYLQRQQIQLVVEPTERAYQTYNKLMATARTVGAFHLTC</sequence>
<organism evidence="1 2">
    <name type="scientific">candidate division KSB3 bacterium</name>
    <dbReference type="NCBI Taxonomy" id="2044937"/>
    <lineage>
        <taxon>Bacteria</taxon>
        <taxon>candidate division KSB3</taxon>
    </lineage>
</organism>
<dbReference type="SUPFAM" id="SSF64076">
    <property type="entry name" value="MTH938-like"/>
    <property type="match status" value="1"/>
</dbReference>
<evidence type="ECO:0000313" key="2">
    <source>
        <dbReference type="Proteomes" id="UP000649604"/>
    </source>
</evidence>
<name>A0A9D5JSJ7_9BACT</name>
<dbReference type="PANTHER" id="PTHR15811:SF5">
    <property type="entry name" value="MTH938 DOMAIN-CONTAINING PROTEIN"/>
    <property type="match status" value="1"/>
</dbReference>
<dbReference type="EMBL" id="WJJP01000081">
    <property type="protein sequence ID" value="MBD3323469.1"/>
    <property type="molecule type" value="Genomic_DNA"/>
</dbReference>
<accession>A0A9D5JSJ7</accession>
<dbReference type="InterPro" id="IPR007523">
    <property type="entry name" value="NDUFAF3/AAMDC"/>
</dbReference>
<reference evidence="1" key="1">
    <citation type="submission" date="2019-11" db="EMBL/GenBank/DDBJ databases">
        <title>Microbial mats filling the niche in hypersaline microbial mats.</title>
        <authorList>
            <person name="Wong H.L."/>
            <person name="Macleod F.I."/>
            <person name="White R.A. III"/>
            <person name="Burns B.P."/>
        </authorList>
    </citation>
    <scope>NUCLEOTIDE SEQUENCE</scope>
    <source>
        <strain evidence="1">Rbin_158</strain>
    </source>
</reference>
<dbReference type="CDD" id="cd05126">
    <property type="entry name" value="Mth938"/>
    <property type="match status" value="1"/>
</dbReference>
<protein>
    <recommendedName>
        <fullName evidence="3">Mth938-like domain-containing protein</fullName>
    </recommendedName>
</protein>
<dbReference type="InterPro" id="IPR036748">
    <property type="entry name" value="MTH938-like_sf"/>
</dbReference>
<evidence type="ECO:0008006" key="3">
    <source>
        <dbReference type="Google" id="ProtNLM"/>
    </source>
</evidence>
<dbReference type="AlphaFoldDB" id="A0A9D5JSJ7"/>
<dbReference type="Gene3D" id="3.40.1230.10">
    <property type="entry name" value="MTH938-like"/>
    <property type="match status" value="1"/>
</dbReference>
<dbReference type="GO" id="GO:0005737">
    <property type="term" value="C:cytoplasm"/>
    <property type="evidence" value="ECO:0007669"/>
    <property type="project" value="TreeGrafter"/>
</dbReference>